<organism evidence="8 9">
    <name type="scientific">Nostoc paludosum FACHB-159</name>
    <dbReference type="NCBI Taxonomy" id="2692908"/>
    <lineage>
        <taxon>Bacteria</taxon>
        <taxon>Bacillati</taxon>
        <taxon>Cyanobacteriota</taxon>
        <taxon>Cyanophyceae</taxon>
        <taxon>Nostocales</taxon>
        <taxon>Nostocaceae</taxon>
        <taxon>Nostoc</taxon>
    </lineage>
</organism>
<dbReference type="RefSeq" id="WP_190955102.1">
    <property type="nucleotide sequence ID" value="NZ_JACJTU010000008.1"/>
</dbReference>
<keyword evidence="3" id="KW-0732">Signal</keyword>
<evidence type="ECO:0000313" key="8">
    <source>
        <dbReference type="EMBL" id="MBD2734399.1"/>
    </source>
</evidence>
<keyword evidence="9" id="KW-1185">Reference proteome</keyword>
<dbReference type="Gene3D" id="3.10.50.40">
    <property type="match status" value="1"/>
</dbReference>
<gene>
    <name evidence="8" type="ORF">H6H03_10815</name>
</gene>
<dbReference type="PANTHER" id="PTHR47245">
    <property type="entry name" value="PEPTIDYLPROLYL ISOMERASE"/>
    <property type="match status" value="1"/>
</dbReference>
<feature type="domain" description="PpiC" evidence="7">
    <location>
        <begin position="123"/>
        <end position="206"/>
    </location>
</feature>
<evidence type="ECO:0000256" key="2">
    <source>
        <dbReference type="ARBA" id="ARBA00013194"/>
    </source>
</evidence>
<dbReference type="EMBL" id="JACJTU010000008">
    <property type="protein sequence ID" value="MBD2734399.1"/>
    <property type="molecule type" value="Genomic_DNA"/>
</dbReference>
<dbReference type="InterPro" id="IPR050245">
    <property type="entry name" value="PrsA_foldase"/>
</dbReference>
<dbReference type="EC" id="5.2.1.8" evidence="2"/>
<comment type="caution">
    <text evidence="8">The sequence shown here is derived from an EMBL/GenBank/DDBJ whole genome shotgun (WGS) entry which is preliminary data.</text>
</comment>
<comment type="catalytic activity">
    <reaction evidence="1">
        <text>[protein]-peptidylproline (omega=180) = [protein]-peptidylproline (omega=0)</text>
        <dbReference type="Rhea" id="RHEA:16237"/>
        <dbReference type="Rhea" id="RHEA-COMP:10747"/>
        <dbReference type="Rhea" id="RHEA-COMP:10748"/>
        <dbReference type="ChEBI" id="CHEBI:83833"/>
        <dbReference type="ChEBI" id="CHEBI:83834"/>
        <dbReference type="EC" id="5.2.1.8"/>
    </reaction>
</comment>
<keyword evidence="4 6" id="KW-0697">Rotamase</keyword>
<evidence type="ECO:0000256" key="1">
    <source>
        <dbReference type="ARBA" id="ARBA00000971"/>
    </source>
</evidence>
<dbReference type="PROSITE" id="PS50198">
    <property type="entry name" value="PPIC_PPIASE_2"/>
    <property type="match status" value="1"/>
</dbReference>
<reference evidence="8 9" key="1">
    <citation type="journal article" date="2020" name="ISME J.">
        <title>Comparative genomics reveals insights into cyanobacterial evolution and habitat adaptation.</title>
        <authorList>
            <person name="Chen M.Y."/>
            <person name="Teng W.K."/>
            <person name="Zhao L."/>
            <person name="Hu C.X."/>
            <person name="Zhou Y.K."/>
            <person name="Han B.P."/>
            <person name="Song L.R."/>
            <person name="Shu W.S."/>
        </authorList>
    </citation>
    <scope>NUCLEOTIDE SEQUENCE [LARGE SCALE GENOMIC DNA]</scope>
    <source>
        <strain evidence="8 9">FACHB-159</strain>
    </source>
</reference>
<evidence type="ECO:0000256" key="3">
    <source>
        <dbReference type="ARBA" id="ARBA00022729"/>
    </source>
</evidence>
<dbReference type="GO" id="GO:0016853">
    <property type="term" value="F:isomerase activity"/>
    <property type="evidence" value="ECO:0007669"/>
    <property type="project" value="UniProtKB-KW"/>
</dbReference>
<proteinExistence type="predicted"/>
<keyword evidence="5 6" id="KW-0413">Isomerase</keyword>
<dbReference type="Proteomes" id="UP000637383">
    <property type="component" value="Unassembled WGS sequence"/>
</dbReference>
<name>A0ABR8K6G1_9NOSO</name>
<dbReference type="Pfam" id="PF00639">
    <property type="entry name" value="Rotamase"/>
    <property type="match status" value="1"/>
</dbReference>
<evidence type="ECO:0000256" key="6">
    <source>
        <dbReference type="PROSITE-ProRule" id="PRU00278"/>
    </source>
</evidence>
<evidence type="ECO:0000313" key="9">
    <source>
        <dbReference type="Proteomes" id="UP000637383"/>
    </source>
</evidence>
<dbReference type="InterPro" id="IPR046357">
    <property type="entry name" value="PPIase_dom_sf"/>
</dbReference>
<evidence type="ECO:0000256" key="5">
    <source>
        <dbReference type="ARBA" id="ARBA00023235"/>
    </source>
</evidence>
<evidence type="ECO:0000259" key="7">
    <source>
        <dbReference type="PROSITE" id="PS50198"/>
    </source>
</evidence>
<protein>
    <recommendedName>
        <fullName evidence="2">peptidylprolyl isomerase</fullName>
        <ecNumber evidence="2">5.2.1.8</ecNumber>
    </recommendedName>
</protein>
<evidence type="ECO:0000256" key="4">
    <source>
        <dbReference type="ARBA" id="ARBA00023110"/>
    </source>
</evidence>
<sequence>MNKTLQLGDRDLLPPEIIPFLASYNLIGQLLSQSIIESAIASITCTIEETSHALEQFCQYWDLNSEEKIQSWRLRYGLTQEQLELFATRKLRVEKFKQLTWGHQLESYFLKYKRRFDKVIYSLIRIENREIANEIFFRITEGEQSFSELAREYSQGPEAQTSGIIGPVELGSMTPNFAQLLCTSQVGVVQAPMPFGESWVIVRVEKFLTAQLDDFMRQRLLQENFETWFQQQLNQLSPEEKTWMGINTKPAQVQEVNAA</sequence>
<dbReference type="PANTHER" id="PTHR47245:SF1">
    <property type="entry name" value="FOLDASE PROTEIN PRSA"/>
    <property type="match status" value="1"/>
</dbReference>
<dbReference type="InterPro" id="IPR000297">
    <property type="entry name" value="PPIase_PpiC"/>
</dbReference>
<accession>A0ABR8K6G1</accession>
<dbReference type="SUPFAM" id="SSF54534">
    <property type="entry name" value="FKBP-like"/>
    <property type="match status" value="1"/>
</dbReference>